<dbReference type="EMBL" id="JACIFO010000006">
    <property type="protein sequence ID" value="MBB4119372.1"/>
    <property type="molecule type" value="Genomic_DNA"/>
</dbReference>
<comment type="caution">
    <text evidence="5">The sequence shown here is derived from an EMBL/GenBank/DDBJ whole genome shotgun (WGS) entry which is preliminary data.</text>
</comment>
<feature type="domain" description="Multidrug resistance protein MdtA-like barrel-sandwich hybrid" evidence="4">
    <location>
        <begin position="77"/>
        <end position="217"/>
    </location>
</feature>
<keyword evidence="3" id="KW-0732">Signal</keyword>
<keyword evidence="6" id="KW-1185">Reference proteome</keyword>
<dbReference type="Pfam" id="PF25917">
    <property type="entry name" value="BSH_RND"/>
    <property type="match status" value="1"/>
</dbReference>
<dbReference type="Gene3D" id="2.40.30.170">
    <property type="match status" value="1"/>
</dbReference>
<dbReference type="InterPro" id="IPR006143">
    <property type="entry name" value="RND_pump_MFP"/>
</dbReference>
<gene>
    <name evidence="5" type="ORF">GGR32_001670</name>
</gene>
<dbReference type="Gene3D" id="2.40.50.100">
    <property type="match status" value="1"/>
</dbReference>
<organism evidence="5 6">
    <name type="scientific">Mesonia hippocampi</name>
    <dbReference type="NCBI Taxonomy" id="1628250"/>
    <lineage>
        <taxon>Bacteria</taxon>
        <taxon>Pseudomonadati</taxon>
        <taxon>Bacteroidota</taxon>
        <taxon>Flavobacteriia</taxon>
        <taxon>Flavobacteriales</taxon>
        <taxon>Flavobacteriaceae</taxon>
        <taxon>Mesonia</taxon>
    </lineage>
</organism>
<dbReference type="InterPro" id="IPR051909">
    <property type="entry name" value="MFP_Cation_Efflux"/>
</dbReference>
<dbReference type="NCBIfam" id="TIGR01730">
    <property type="entry name" value="RND_mfp"/>
    <property type="match status" value="1"/>
</dbReference>
<evidence type="ECO:0000313" key="6">
    <source>
        <dbReference type="Proteomes" id="UP000553034"/>
    </source>
</evidence>
<dbReference type="PANTHER" id="PTHR30097:SF4">
    <property type="entry name" value="SLR6042 PROTEIN"/>
    <property type="match status" value="1"/>
</dbReference>
<dbReference type="RefSeq" id="WP_183477725.1">
    <property type="nucleotide sequence ID" value="NZ_JACIFO010000006.1"/>
</dbReference>
<dbReference type="PANTHER" id="PTHR30097">
    <property type="entry name" value="CATION EFFLUX SYSTEM PROTEIN CUSB"/>
    <property type="match status" value="1"/>
</dbReference>
<dbReference type="GO" id="GO:0016020">
    <property type="term" value="C:membrane"/>
    <property type="evidence" value="ECO:0007669"/>
    <property type="project" value="InterPro"/>
</dbReference>
<feature type="signal peptide" evidence="3">
    <location>
        <begin position="1"/>
        <end position="20"/>
    </location>
</feature>
<dbReference type="InterPro" id="IPR058625">
    <property type="entry name" value="MdtA-like_BSH"/>
</dbReference>
<evidence type="ECO:0000256" key="1">
    <source>
        <dbReference type="ARBA" id="ARBA00009477"/>
    </source>
</evidence>
<dbReference type="GO" id="GO:0022857">
    <property type="term" value="F:transmembrane transporter activity"/>
    <property type="evidence" value="ECO:0007669"/>
    <property type="project" value="InterPro"/>
</dbReference>
<dbReference type="SUPFAM" id="SSF111369">
    <property type="entry name" value="HlyD-like secretion proteins"/>
    <property type="match status" value="1"/>
</dbReference>
<evidence type="ECO:0000259" key="4">
    <source>
        <dbReference type="Pfam" id="PF25917"/>
    </source>
</evidence>
<protein>
    <submittedName>
        <fullName evidence="5">Cobalt-zinc-cadmium efflux system membrane fusion protein</fullName>
    </submittedName>
</protein>
<name>A0A840EJ41_9FLAO</name>
<proteinExistence type="inferred from homology"/>
<dbReference type="AlphaFoldDB" id="A0A840EJ41"/>
<feature type="chain" id="PRO_5032879802" evidence="3">
    <location>
        <begin position="21"/>
        <end position="384"/>
    </location>
</feature>
<accession>A0A840EJ41</accession>
<dbReference type="Proteomes" id="UP000553034">
    <property type="component" value="Unassembled WGS sequence"/>
</dbReference>
<comment type="similarity">
    <text evidence="1">Belongs to the membrane fusion protein (MFP) (TC 8.A.1) family.</text>
</comment>
<dbReference type="GO" id="GO:0030313">
    <property type="term" value="C:cell envelope"/>
    <property type="evidence" value="ECO:0007669"/>
    <property type="project" value="TreeGrafter"/>
</dbReference>
<evidence type="ECO:0000256" key="3">
    <source>
        <dbReference type="SAM" id="SignalP"/>
    </source>
</evidence>
<sequence length="384" mass="43246">MKITYSIYLFIMLLIAGCNSSEQKTQTTTPNNTEEDELIKVTKTQFEHAKLKLGKADSTNFSEKLTAHGTIDVPPKNKASVSTFFEGYVSNTSLLIGDKVKKGDVLIELSNPEYLSIQQDYAENNAQLKYLASEYQRKKNLLADKVISQKVFEETRSLYKAAQAKDNALQKKITLMRLSHKQVLNGNFSESIKIYAPISGSISKMFVSQGSFVAKSAPIMEIINTEHVHLELKVFEKDIKYLSEGQTIEFQIPEVSDSIHKAYIRLIGAEIESDRSIKVHAHPENEANYFKVGMFVKAMFSVNTQKMLSLPEAAFTDLEGKTYVLRLKETQQDAYYFEKVTVENSLQHNGIKPFIPIDKTSPEDVFLVKGTFDLLSESSGGHSH</sequence>
<dbReference type="Gene3D" id="1.10.287.470">
    <property type="entry name" value="Helix hairpin bin"/>
    <property type="match status" value="1"/>
</dbReference>
<dbReference type="GO" id="GO:0015679">
    <property type="term" value="P:plasma membrane copper ion transport"/>
    <property type="evidence" value="ECO:0007669"/>
    <property type="project" value="TreeGrafter"/>
</dbReference>
<evidence type="ECO:0000313" key="5">
    <source>
        <dbReference type="EMBL" id="MBB4119372.1"/>
    </source>
</evidence>
<reference evidence="5 6" key="1">
    <citation type="submission" date="2020-08" db="EMBL/GenBank/DDBJ databases">
        <title>Genomic Encyclopedia of Type Strains, Phase IV (KMG-IV): sequencing the most valuable type-strain genomes for metagenomic binning, comparative biology and taxonomic classification.</title>
        <authorList>
            <person name="Goeker M."/>
        </authorList>
    </citation>
    <scope>NUCLEOTIDE SEQUENCE [LARGE SCALE GENOMIC DNA]</scope>
    <source>
        <strain evidence="5 6">DSM 29568</strain>
    </source>
</reference>
<keyword evidence="2" id="KW-0813">Transport</keyword>
<evidence type="ECO:0000256" key="2">
    <source>
        <dbReference type="ARBA" id="ARBA00022448"/>
    </source>
</evidence>
<dbReference type="GO" id="GO:0060003">
    <property type="term" value="P:copper ion export"/>
    <property type="evidence" value="ECO:0007669"/>
    <property type="project" value="TreeGrafter"/>
</dbReference>
<dbReference type="PROSITE" id="PS51257">
    <property type="entry name" value="PROKAR_LIPOPROTEIN"/>
    <property type="match status" value="1"/>
</dbReference>